<evidence type="ECO:0000256" key="1">
    <source>
        <dbReference type="SAM" id="MobiDB-lite"/>
    </source>
</evidence>
<dbReference type="Pfam" id="PF19580">
    <property type="entry name" value="Exo_endo_phos_3"/>
    <property type="match status" value="2"/>
</dbReference>
<evidence type="ECO:0000313" key="5">
    <source>
        <dbReference type="Proteomes" id="UP001204548"/>
    </source>
</evidence>
<dbReference type="EMBL" id="JANUTS010000001">
    <property type="protein sequence ID" value="MCS2794482.1"/>
    <property type="molecule type" value="Genomic_DNA"/>
</dbReference>
<keyword evidence="2" id="KW-1133">Transmembrane helix</keyword>
<proteinExistence type="predicted"/>
<keyword evidence="4" id="KW-0540">Nuclease</keyword>
<dbReference type="PANTHER" id="PTHR42834">
    <property type="entry name" value="ENDONUCLEASE/EXONUCLEASE/PHOSPHATASE FAMILY PROTEIN (AFU_ORTHOLOGUE AFUA_3G09210)"/>
    <property type="match status" value="1"/>
</dbReference>
<feature type="compositionally biased region" description="Low complexity" evidence="1">
    <location>
        <begin position="289"/>
        <end position="298"/>
    </location>
</feature>
<accession>A0AAW5P2B2</accession>
<feature type="transmembrane region" description="Helical" evidence="2">
    <location>
        <begin position="21"/>
        <end position="41"/>
    </location>
</feature>
<protein>
    <submittedName>
        <fullName evidence="4">Endonuclease</fullName>
    </submittedName>
</protein>
<sequence>MFLPRNNSQIRHDRKDYGGSTERLAITVIFFMMLFFTSSYITGQVSFSGKESSTNKQFISQKKSSDEERVPFRVMSWNVENLFDTHHDTLKNDNEFLPDAIRHWNYTKYKKKLADIARVITAVGEWNPPALVGLCEVENDSVLRDLTQRSPLKELNYRYVMTNSPDLRGIDVALLYQRDLFKLISFHSIPIPSFKQHRPTRDLLHVSGLLLTGDTLDVIVCHLPSRSGGAKESEPYRLHAARILRTEADSLLSIRLHPQLIIMGDFNDYPTNKSVKEILEATMPPNEATTSSGSPSSTEPQPATTSPPPSKLCHLLARKAMSRNFGSYKYHGEWGLLDHLIVSGTLLDTSSSFFTKESKANVARLPFLLTEDKKYGDDEPFRTYKGMKYQGGISDHLPIYADFELIVY</sequence>
<feature type="region of interest" description="Disordered" evidence="1">
    <location>
        <begin position="285"/>
        <end position="311"/>
    </location>
</feature>
<feature type="domain" description="Endonuclease/exonuclease/phosphatase" evidence="3">
    <location>
        <begin position="321"/>
        <end position="402"/>
    </location>
</feature>
<comment type="caution">
    <text evidence="4">The sequence shown here is derived from an EMBL/GenBank/DDBJ whole genome shotgun (WGS) entry which is preliminary data.</text>
</comment>
<keyword evidence="2" id="KW-0472">Membrane</keyword>
<evidence type="ECO:0000313" key="4">
    <source>
        <dbReference type="EMBL" id="MCS2794482.1"/>
    </source>
</evidence>
<keyword evidence="2" id="KW-0812">Transmembrane</keyword>
<reference evidence="4" key="1">
    <citation type="submission" date="2022-08" db="EMBL/GenBank/DDBJ databases">
        <title>Genome Sequencing of Bacteroides fragilis Group Isolates with Nanopore Technology.</title>
        <authorList>
            <person name="Tisza M.J."/>
            <person name="Smith D."/>
            <person name="Dekker J.P."/>
        </authorList>
    </citation>
    <scope>NUCLEOTIDE SEQUENCE</scope>
    <source>
        <strain evidence="4">BFG-351</strain>
    </source>
</reference>
<dbReference type="Gene3D" id="3.60.10.10">
    <property type="entry name" value="Endonuclease/exonuclease/phosphatase"/>
    <property type="match status" value="1"/>
</dbReference>
<dbReference type="InterPro" id="IPR036691">
    <property type="entry name" value="Endo/exonu/phosph_ase_sf"/>
</dbReference>
<dbReference type="GO" id="GO:0004519">
    <property type="term" value="F:endonuclease activity"/>
    <property type="evidence" value="ECO:0007669"/>
    <property type="project" value="UniProtKB-KW"/>
</dbReference>
<evidence type="ECO:0000256" key="2">
    <source>
        <dbReference type="SAM" id="Phobius"/>
    </source>
</evidence>
<keyword evidence="4" id="KW-0378">Hydrolase</keyword>
<organism evidence="4 5">
    <name type="scientific">Bacteroides faecis</name>
    <dbReference type="NCBI Taxonomy" id="674529"/>
    <lineage>
        <taxon>Bacteria</taxon>
        <taxon>Pseudomonadati</taxon>
        <taxon>Bacteroidota</taxon>
        <taxon>Bacteroidia</taxon>
        <taxon>Bacteroidales</taxon>
        <taxon>Bacteroidaceae</taxon>
        <taxon>Bacteroides</taxon>
    </lineage>
</organism>
<keyword evidence="4" id="KW-0255">Endonuclease</keyword>
<dbReference type="Proteomes" id="UP001204548">
    <property type="component" value="Unassembled WGS sequence"/>
</dbReference>
<dbReference type="PANTHER" id="PTHR42834:SF1">
    <property type="entry name" value="ENDONUCLEASE_EXONUCLEASE_PHOSPHATASE FAMILY PROTEIN (AFU_ORTHOLOGUE AFUA_3G09210)"/>
    <property type="match status" value="1"/>
</dbReference>
<dbReference type="InterPro" id="IPR005135">
    <property type="entry name" value="Endo/exonuclease/phosphatase"/>
</dbReference>
<evidence type="ECO:0000259" key="3">
    <source>
        <dbReference type="Pfam" id="PF19580"/>
    </source>
</evidence>
<feature type="domain" description="Endonuclease/exonuclease/phosphatase" evidence="3">
    <location>
        <begin position="74"/>
        <end position="283"/>
    </location>
</feature>
<gene>
    <name evidence="4" type="ORF">NXW97_21220</name>
</gene>
<dbReference type="SUPFAM" id="SSF56219">
    <property type="entry name" value="DNase I-like"/>
    <property type="match status" value="1"/>
</dbReference>
<dbReference type="AlphaFoldDB" id="A0AAW5P2B2"/>
<name>A0AAW5P2B2_9BACE</name>